<accession>A0A2W5FFN3</accession>
<dbReference type="InterPro" id="IPR014729">
    <property type="entry name" value="Rossmann-like_a/b/a_fold"/>
</dbReference>
<evidence type="ECO:0000313" key="11">
    <source>
        <dbReference type="EMBL" id="PZP54781.1"/>
    </source>
</evidence>
<comment type="catalytic activity">
    <reaction evidence="7 8">
        <text>deamido-NAD(+) + L-glutamine + ATP + H2O = L-glutamate + AMP + diphosphate + NAD(+) + H(+)</text>
        <dbReference type="Rhea" id="RHEA:24384"/>
        <dbReference type="ChEBI" id="CHEBI:15377"/>
        <dbReference type="ChEBI" id="CHEBI:15378"/>
        <dbReference type="ChEBI" id="CHEBI:29985"/>
        <dbReference type="ChEBI" id="CHEBI:30616"/>
        <dbReference type="ChEBI" id="CHEBI:33019"/>
        <dbReference type="ChEBI" id="CHEBI:57540"/>
        <dbReference type="ChEBI" id="CHEBI:58359"/>
        <dbReference type="ChEBI" id="CHEBI:58437"/>
        <dbReference type="ChEBI" id="CHEBI:456215"/>
        <dbReference type="EC" id="6.3.5.1"/>
    </reaction>
</comment>
<evidence type="ECO:0000256" key="4">
    <source>
        <dbReference type="ARBA" id="ARBA00022741"/>
    </source>
</evidence>
<dbReference type="FunFam" id="3.40.50.620:FF:000106">
    <property type="entry name" value="Glutamine-dependent NAD(+) synthetase"/>
    <property type="match status" value="1"/>
</dbReference>
<feature type="binding site" evidence="7">
    <location>
        <position position="183"/>
    </location>
    <ligand>
        <name>L-glutamine</name>
        <dbReference type="ChEBI" id="CHEBI:58359"/>
    </ligand>
</feature>
<dbReference type="PANTHER" id="PTHR23090">
    <property type="entry name" value="NH 3 /GLUTAMINE-DEPENDENT NAD + SYNTHETASE"/>
    <property type="match status" value="1"/>
</dbReference>
<feature type="binding site" evidence="7">
    <location>
        <position position="372"/>
    </location>
    <ligand>
        <name>deamido-NAD(+)</name>
        <dbReference type="ChEBI" id="CHEBI:58437"/>
        <note>ligand shared between two neighboring subunits</note>
    </ligand>
</feature>
<dbReference type="GO" id="GO:0008795">
    <property type="term" value="F:NAD+ synthase activity"/>
    <property type="evidence" value="ECO:0007669"/>
    <property type="project" value="UniProtKB-UniRule"/>
</dbReference>
<keyword evidence="5 7" id="KW-0067">ATP-binding</keyword>
<keyword evidence="4 7" id="KW-0547">Nucleotide-binding</keyword>
<feature type="active site" description="Proton acceptor; for glutaminase activity" evidence="7">
    <location>
        <position position="44"/>
    </location>
</feature>
<feature type="binding site" evidence="7">
    <location>
        <position position="121"/>
    </location>
    <ligand>
        <name>L-glutamine</name>
        <dbReference type="ChEBI" id="CHEBI:58359"/>
    </ligand>
</feature>
<evidence type="ECO:0000256" key="2">
    <source>
        <dbReference type="ARBA" id="ARBA00007145"/>
    </source>
</evidence>
<dbReference type="Pfam" id="PF00795">
    <property type="entry name" value="CN_hydrolase"/>
    <property type="match status" value="1"/>
</dbReference>
<comment type="function">
    <text evidence="7">Catalyzes the ATP-dependent amidation of deamido-NAD to form NAD. Uses L-glutamine as a nitrogen source.</text>
</comment>
<evidence type="ECO:0000256" key="9">
    <source>
        <dbReference type="RuleBase" id="RU003811"/>
    </source>
</evidence>
<comment type="caution">
    <text evidence="11">The sequence shown here is derived from an EMBL/GenBank/DDBJ whole genome shotgun (WGS) entry which is preliminary data.</text>
</comment>
<dbReference type="GO" id="GO:0004359">
    <property type="term" value="F:glutaminase activity"/>
    <property type="evidence" value="ECO:0007669"/>
    <property type="project" value="InterPro"/>
</dbReference>
<dbReference type="Proteomes" id="UP000249739">
    <property type="component" value="Unassembled WGS sequence"/>
</dbReference>
<gene>
    <name evidence="7" type="primary">nadE</name>
    <name evidence="11" type="ORF">DI586_08875</name>
</gene>
<dbReference type="Gene3D" id="3.60.110.10">
    <property type="entry name" value="Carbon-nitrogen hydrolase"/>
    <property type="match status" value="1"/>
</dbReference>
<feature type="binding site" evidence="7">
    <location>
        <position position="520"/>
    </location>
    <ligand>
        <name>deamido-NAD(+)</name>
        <dbReference type="ChEBI" id="CHEBI:58437"/>
        <note>ligand shared between two neighboring subunits</note>
    </ligand>
</feature>
<feature type="binding site" evidence="7">
    <location>
        <begin position="294"/>
        <end position="301"/>
    </location>
    <ligand>
        <name>ATP</name>
        <dbReference type="ChEBI" id="CHEBI:30616"/>
    </ligand>
</feature>
<dbReference type="NCBIfam" id="TIGR00552">
    <property type="entry name" value="nadE"/>
    <property type="match status" value="1"/>
</dbReference>
<dbReference type="PROSITE" id="PS50263">
    <property type="entry name" value="CN_HYDROLASE"/>
    <property type="match status" value="1"/>
</dbReference>
<comment type="pathway">
    <text evidence="1 7 8">Cofactor biosynthesis; NAD(+) biosynthesis; NAD(+) from deamido-NAD(+) (L-Gln route): step 1/1.</text>
</comment>
<organism evidence="11 12">
    <name type="scientific">Micavibrio aeruginosavorus</name>
    <dbReference type="NCBI Taxonomy" id="349221"/>
    <lineage>
        <taxon>Bacteria</taxon>
        <taxon>Pseudomonadati</taxon>
        <taxon>Bdellovibrionota</taxon>
        <taxon>Bdellovibrionia</taxon>
        <taxon>Bdellovibrionales</taxon>
        <taxon>Pseudobdellovibrionaceae</taxon>
        <taxon>Micavibrio</taxon>
    </lineage>
</organism>
<dbReference type="NCBIfam" id="NF010588">
    <property type="entry name" value="PRK13981.1"/>
    <property type="match status" value="1"/>
</dbReference>
<feature type="binding site" evidence="7">
    <location>
        <position position="177"/>
    </location>
    <ligand>
        <name>L-glutamine</name>
        <dbReference type="ChEBI" id="CHEBI:58359"/>
    </ligand>
</feature>
<evidence type="ECO:0000256" key="6">
    <source>
        <dbReference type="ARBA" id="ARBA00023027"/>
    </source>
</evidence>
<dbReference type="AlphaFoldDB" id="A0A2W5FFN3"/>
<evidence type="ECO:0000256" key="1">
    <source>
        <dbReference type="ARBA" id="ARBA00005188"/>
    </source>
</evidence>
<dbReference type="EC" id="6.3.5.1" evidence="7 8"/>
<dbReference type="InterPro" id="IPR014445">
    <property type="entry name" value="Gln-dep_NAD_synthase"/>
</dbReference>
<dbReference type="Pfam" id="PF02540">
    <property type="entry name" value="NAD_synthase"/>
    <property type="match status" value="1"/>
</dbReference>
<evidence type="ECO:0000256" key="5">
    <source>
        <dbReference type="ARBA" id="ARBA00022840"/>
    </source>
</evidence>
<feature type="binding site" evidence="7">
    <location>
        <position position="401"/>
    </location>
    <ligand>
        <name>deamido-NAD(+)</name>
        <dbReference type="ChEBI" id="CHEBI:58437"/>
        <note>ligand shared between two neighboring subunits</note>
    </ligand>
</feature>
<dbReference type="PIRSF" id="PIRSF006630">
    <property type="entry name" value="NADS_GAT"/>
    <property type="match status" value="1"/>
</dbReference>
<comment type="similarity">
    <text evidence="9">Belongs to the NAD synthetase family.</text>
</comment>
<dbReference type="SUPFAM" id="SSF56317">
    <property type="entry name" value="Carbon-nitrogen hydrolase"/>
    <property type="match status" value="1"/>
</dbReference>
<dbReference type="Gene3D" id="3.40.50.620">
    <property type="entry name" value="HUPs"/>
    <property type="match status" value="1"/>
</dbReference>
<evidence type="ECO:0000256" key="7">
    <source>
        <dbReference type="HAMAP-Rule" id="MF_02090"/>
    </source>
</evidence>
<feature type="binding site" evidence="7">
    <location>
        <position position="396"/>
    </location>
    <ligand>
        <name>ATP</name>
        <dbReference type="ChEBI" id="CHEBI:30616"/>
    </ligand>
</feature>
<dbReference type="CDD" id="cd07570">
    <property type="entry name" value="GAT_Gln-NAD-synth"/>
    <property type="match status" value="1"/>
</dbReference>
<protein>
    <recommendedName>
        <fullName evidence="7 8">Glutamine-dependent NAD(+) synthetase</fullName>
        <ecNumber evidence="7 8">6.3.5.1</ecNumber>
    </recommendedName>
    <alternativeName>
        <fullName evidence="7 8">NAD(+) synthase [glutamine-hydrolyzing]</fullName>
    </alternativeName>
</protein>
<dbReference type="EMBL" id="QFOT01000110">
    <property type="protein sequence ID" value="PZP54781.1"/>
    <property type="molecule type" value="Genomic_DNA"/>
</dbReference>
<dbReference type="GO" id="GO:0005524">
    <property type="term" value="F:ATP binding"/>
    <property type="evidence" value="ECO:0007669"/>
    <property type="project" value="UniProtKB-UniRule"/>
</dbReference>
<evidence type="ECO:0000259" key="10">
    <source>
        <dbReference type="PROSITE" id="PS50263"/>
    </source>
</evidence>
<sequence length="551" mass="61093">MDKPFIITIAQINPKVGDLKGNLDLIRRVRDEAPKHANLIVFPELVITGYPPEDLLLKQSFLDGVDSIIDTLVEESRGRATAMLITAPSWNRENKCLYNAVHLIHQGHILATQTKHDLPNYGIFDEHRYFKSGPLPEPMSFMGLKLGVMICEDMWYPEVADNLKAKGADILIVSNASPYEGHKHDIRYQHARLRATKTGLPLIYVNQFGGQDELVFDGASFMMNETGQVILQCEEFVEEFQDLTLVERRANGSWLIATEDMHPVHSETESMYQAVMLATRDYIHKSGMKDVLIGMSGGIDSALVAAIATDALGSAHVKCVMMPSPYTSEDSIADATDCARKLGVHFETVSIEPMMNALKASMPDLSGLAHENMQSRIRGTILMSMSNQSGAIVLTTGNKSEIAAGYSTLYGDMCGGFNPLKDLYKTQVYNLATWRNSAKPVNALGPEGEIINERILTKAPSAELRPDQKDQDSLPPYDVLDEILMGIIEDDLGIDDLVARGHEPAMVGRVNQLLDRAEYKRRQSAPGPKISPRAFGRDRRYPIVNGYVEKS</sequence>
<feature type="domain" description="CN hydrolase" evidence="10">
    <location>
        <begin position="5"/>
        <end position="248"/>
    </location>
</feature>
<dbReference type="UniPathway" id="UPA00253">
    <property type="reaction ID" value="UER00334"/>
</dbReference>
<dbReference type="PANTHER" id="PTHR23090:SF9">
    <property type="entry name" value="GLUTAMINE-DEPENDENT NAD(+) SYNTHETASE"/>
    <property type="match status" value="1"/>
</dbReference>
<dbReference type="SUPFAM" id="SSF52402">
    <property type="entry name" value="Adenine nucleotide alpha hydrolases-like"/>
    <property type="match status" value="1"/>
</dbReference>
<reference evidence="11 12" key="1">
    <citation type="submission" date="2017-08" db="EMBL/GenBank/DDBJ databases">
        <title>Infants hospitalized years apart are colonized by the same room-sourced microbial strains.</title>
        <authorList>
            <person name="Brooks B."/>
            <person name="Olm M.R."/>
            <person name="Firek B.A."/>
            <person name="Baker R."/>
            <person name="Thomas B.C."/>
            <person name="Morowitz M.J."/>
            <person name="Banfield J.F."/>
        </authorList>
    </citation>
    <scope>NUCLEOTIDE SEQUENCE [LARGE SCALE GENOMIC DNA]</scope>
    <source>
        <strain evidence="11">S2_006_000_R2_64</strain>
    </source>
</reference>
<keyword evidence="3 7" id="KW-0436">Ligase</keyword>
<feature type="active site" description="For glutaminase activity" evidence="7">
    <location>
        <position position="115"/>
    </location>
</feature>
<proteinExistence type="inferred from homology"/>
<dbReference type="CDD" id="cd00553">
    <property type="entry name" value="NAD_synthase"/>
    <property type="match status" value="1"/>
</dbReference>
<dbReference type="InterPro" id="IPR022310">
    <property type="entry name" value="NAD/GMP_synthase"/>
</dbReference>
<dbReference type="InterPro" id="IPR003010">
    <property type="entry name" value="C-N_Hydrolase"/>
</dbReference>
<name>A0A2W5FFN3_9BACT</name>
<feature type="active site" description="Nucleophile; for glutaminase activity" evidence="7">
    <location>
        <position position="151"/>
    </location>
</feature>
<dbReference type="InterPro" id="IPR036526">
    <property type="entry name" value="C-N_Hydrolase_sf"/>
</dbReference>
<evidence type="ECO:0000313" key="12">
    <source>
        <dbReference type="Proteomes" id="UP000249739"/>
    </source>
</evidence>
<dbReference type="GO" id="GO:0005737">
    <property type="term" value="C:cytoplasm"/>
    <property type="evidence" value="ECO:0007669"/>
    <property type="project" value="InterPro"/>
</dbReference>
<dbReference type="GO" id="GO:0009435">
    <property type="term" value="P:NAD+ biosynthetic process"/>
    <property type="evidence" value="ECO:0007669"/>
    <property type="project" value="UniProtKB-UniRule"/>
</dbReference>
<dbReference type="InterPro" id="IPR003694">
    <property type="entry name" value="NAD_synthase"/>
</dbReference>
<dbReference type="HAMAP" id="MF_02090">
    <property type="entry name" value="NadE_glutamine_dep"/>
    <property type="match status" value="1"/>
</dbReference>
<evidence type="ECO:0000256" key="3">
    <source>
        <dbReference type="ARBA" id="ARBA00022598"/>
    </source>
</evidence>
<evidence type="ECO:0000256" key="8">
    <source>
        <dbReference type="PIRNR" id="PIRNR006630"/>
    </source>
</evidence>
<dbReference type="GO" id="GO:0003952">
    <property type="term" value="F:NAD+ synthase (glutamine-hydrolyzing) activity"/>
    <property type="evidence" value="ECO:0007669"/>
    <property type="project" value="UniProtKB-UniRule"/>
</dbReference>
<keyword evidence="6 7" id="KW-0520">NAD</keyword>
<comment type="caution">
    <text evidence="7">Lacks conserved residue(s) required for the propagation of feature annotation.</text>
</comment>
<comment type="similarity">
    <text evidence="2 7 8">In the C-terminal section; belongs to the NAD synthetase family.</text>
</comment>